<organism evidence="2 3">
    <name type="scientific">Saccharopolyspora taberi</name>
    <dbReference type="NCBI Taxonomy" id="60895"/>
    <lineage>
        <taxon>Bacteria</taxon>
        <taxon>Bacillati</taxon>
        <taxon>Actinomycetota</taxon>
        <taxon>Actinomycetes</taxon>
        <taxon>Pseudonocardiales</taxon>
        <taxon>Pseudonocardiaceae</taxon>
        <taxon>Saccharopolyspora</taxon>
    </lineage>
</organism>
<dbReference type="Proteomes" id="UP001500979">
    <property type="component" value="Unassembled WGS sequence"/>
</dbReference>
<comment type="caution">
    <text evidence="2">The sequence shown here is derived from an EMBL/GenBank/DDBJ whole genome shotgun (WGS) entry which is preliminary data.</text>
</comment>
<dbReference type="Pfam" id="PF02441">
    <property type="entry name" value="Flavoprotein"/>
    <property type="match status" value="1"/>
</dbReference>
<protein>
    <submittedName>
        <fullName evidence="2">Flavoprotein</fullName>
    </submittedName>
</protein>
<dbReference type="SUPFAM" id="SSF52507">
    <property type="entry name" value="Homo-oligomeric flavin-containing Cys decarboxylases, HFCD"/>
    <property type="match status" value="1"/>
</dbReference>
<reference evidence="2 3" key="1">
    <citation type="journal article" date="2019" name="Int. J. Syst. Evol. Microbiol.">
        <title>The Global Catalogue of Microorganisms (GCM) 10K type strain sequencing project: providing services to taxonomists for standard genome sequencing and annotation.</title>
        <authorList>
            <consortium name="The Broad Institute Genomics Platform"/>
            <consortium name="The Broad Institute Genome Sequencing Center for Infectious Disease"/>
            <person name="Wu L."/>
            <person name="Ma J."/>
        </authorList>
    </citation>
    <scope>NUCLEOTIDE SEQUENCE [LARGE SCALE GENOMIC DNA]</scope>
    <source>
        <strain evidence="2 3">JCM 9383</strain>
    </source>
</reference>
<dbReference type="InterPro" id="IPR003382">
    <property type="entry name" value="Flavoprotein"/>
</dbReference>
<sequence length="196" mass="20555">MQGGSMSTRTLGLIGSAAGGLENIRPSLIEPAIARGWQVAVTLTPTAGTWLQDSGELQRIEDVTGLPCRVSPRMPTENSPHPPIDCYLVCPASSNTVAKLALGLADNQALTSVCEAIGGQVVPVVVFPRINAAHVRQPAWNSHIDALCSVGVHLLIGEDIWPLHEPRSAPGKDLPWSKILDAVDAIVPGQGPSTPS</sequence>
<keyword evidence="3" id="KW-1185">Reference proteome</keyword>
<dbReference type="Gene3D" id="3.40.50.1950">
    <property type="entry name" value="Flavin prenyltransferase-like"/>
    <property type="match status" value="1"/>
</dbReference>
<accession>A0ABN3VCQ8</accession>
<evidence type="ECO:0000313" key="3">
    <source>
        <dbReference type="Proteomes" id="UP001500979"/>
    </source>
</evidence>
<dbReference type="InterPro" id="IPR036551">
    <property type="entry name" value="Flavin_trans-like"/>
</dbReference>
<evidence type="ECO:0000259" key="1">
    <source>
        <dbReference type="Pfam" id="PF02441"/>
    </source>
</evidence>
<evidence type="ECO:0000313" key="2">
    <source>
        <dbReference type="EMBL" id="GAA2790539.1"/>
    </source>
</evidence>
<name>A0ABN3VCQ8_9PSEU</name>
<gene>
    <name evidence="2" type="ORF">GCM10010470_26530</name>
</gene>
<dbReference type="EMBL" id="BAAAUX010000012">
    <property type="protein sequence ID" value="GAA2790539.1"/>
    <property type="molecule type" value="Genomic_DNA"/>
</dbReference>
<proteinExistence type="predicted"/>
<feature type="domain" description="Flavoprotein" evidence="1">
    <location>
        <begin position="16"/>
        <end position="133"/>
    </location>
</feature>